<gene>
    <name evidence="1" type="ORF">BN11_2610015</name>
</gene>
<keyword evidence="2" id="KW-1185">Reference proteome</keyword>
<dbReference type="EMBL" id="CAJA01000181">
    <property type="protein sequence ID" value="CCH73361.1"/>
    <property type="molecule type" value="Genomic_DNA"/>
</dbReference>
<dbReference type="AlphaFoldDB" id="W6JX98"/>
<reference evidence="1 2" key="1">
    <citation type="journal article" date="2013" name="ISME J.">
        <title>A metabolic model for members of the genus Tetrasphaera involved in enhanced biological phosphorus removal.</title>
        <authorList>
            <person name="Kristiansen R."/>
            <person name="Nguyen H.T.T."/>
            <person name="Saunders A.M."/>
            <person name="Nielsen J.L."/>
            <person name="Wimmer R."/>
            <person name="Le V.Q."/>
            <person name="McIlroy S.J."/>
            <person name="Petrovski S."/>
            <person name="Seviour R.J."/>
            <person name="Calteau A."/>
            <person name="Nielsen K.L."/>
            <person name="Nielsen P.H."/>
        </authorList>
    </citation>
    <scope>NUCLEOTIDE SEQUENCE [LARGE SCALE GENOMIC DNA]</scope>
    <source>
        <strain evidence="1 2">Ben110</strain>
    </source>
</reference>
<comment type="caution">
    <text evidence="1">The sequence shown here is derived from an EMBL/GenBank/DDBJ whole genome shotgun (WGS) entry which is preliminary data.</text>
</comment>
<protein>
    <submittedName>
        <fullName evidence="1">Uncharacterized protein</fullName>
    </submittedName>
</protein>
<accession>W6JX98</accession>
<dbReference type="Proteomes" id="UP000035763">
    <property type="component" value="Unassembled WGS sequence"/>
</dbReference>
<name>W6JX98_9MICO</name>
<proteinExistence type="predicted"/>
<evidence type="ECO:0000313" key="1">
    <source>
        <dbReference type="EMBL" id="CCH73361.1"/>
    </source>
</evidence>
<organism evidence="1 2">
    <name type="scientific">Nostocoides australiense Ben110</name>
    <dbReference type="NCBI Taxonomy" id="1193182"/>
    <lineage>
        <taxon>Bacteria</taxon>
        <taxon>Bacillati</taxon>
        <taxon>Actinomycetota</taxon>
        <taxon>Actinomycetes</taxon>
        <taxon>Micrococcales</taxon>
        <taxon>Intrasporangiaceae</taxon>
        <taxon>Nostocoides</taxon>
    </lineage>
</organism>
<evidence type="ECO:0000313" key="2">
    <source>
        <dbReference type="Proteomes" id="UP000035763"/>
    </source>
</evidence>
<sequence>MVRRLGLTVGALVALYGLYAGLATLGTVPPLPWSKTVATWTLPEEQDPTPATQELTVMVSRIECNGGRTGTLRGAKVNEHDDEVVVTTYVAKQRPGAYTCLGNDLKPLTVPLKTPLGERKLVDGACTDANRQTALCLDDGVRWPLAAD</sequence>